<gene>
    <name evidence="2" type="ORF">HXN55_10280</name>
</gene>
<keyword evidence="1" id="KW-0732">Signal</keyword>
<dbReference type="Proteomes" id="UP000787419">
    <property type="component" value="Unassembled WGS sequence"/>
</dbReference>
<protein>
    <submittedName>
        <fullName evidence="2">TonB-dependent receptor</fullName>
    </submittedName>
</protein>
<keyword evidence="2" id="KW-0675">Receptor</keyword>
<feature type="signal peptide" evidence="1">
    <location>
        <begin position="1"/>
        <end position="22"/>
    </location>
</feature>
<name>A0A9D5WWV3_9BACT</name>
<evidence type="ECO:0000313" key="2">
    <source>
        <dbReference type="EMBL" id="MBF1447750.1"/>
    </source>
</evidence>
<dbReference type="EMBL" id="JABZTM010000139">
    <property type="protein sequence ID" value="MBF1447750.1"/>
    <property type="molecule type" value="Genomic_DNA"/>
</dbReference>
<evidence type="ECO:0000256" key="1">
    <source>
        <dbReference type="SAM" id="SignalP"/>
    </source>
</evidence>
<feature type="chain" id="PRO_5039039537" evidence="1">
    <location>
        <begin position="23"/>
        <end position="747"/>
    </location>
</feature>
<accession>A0A9D5WWV3</accession>
<reference evidence="2" key="1">
    <citation type="submission" date="2020-04" db="EMBL/GenBank/DDBJ databases">
        <title>Deep metagenomics examines the oral microbiome during advanced dental caries in children, revealing novel taxa and co-occurrences with host molecules.</title>
        <authorList>
            <person name="Baker J.L."/>
            <person name="Morton J.T."/>
            <person name="Dinis M."/>
            <person name="Alvarez R."/>
            <person name="Tran N.C."/>
            <person name="Knight R."/>
            <person name="Edlund A."/>
        </authorList>
    </citation>
    <scope>NUCLEOTIDE SEQUENCE</scope>
    <source>
        <strain evidence="2">JCVI_32_bin.50</strain>
    </source>
</reference>
<sequence length="747" mass="85248">MRKTYKFVLMLFAIVYALNVSAQVSLEINVKNANNEQLVGSEISVTAGDSTISFAIMSNPNYTMKLPSAGSYEISVAHLGYAPFNLNKYFSKDSTLSVVLEPCAVDLEGVVVQGKGPRKITATGEVFHLSQKAKKSGDPFRALSEIPLLNVDIINQKVTTNAGDPLLVLVDGHLQNSGISPIDPKFIENVEISEVVSARYLKMGVKKIINIRLKKNRPLYAYTDIRTRHDIPLREGFGGANFEFGKKKFAVSGSVFYNYLHKDKSDFEREEQSPSVSRILKGEKIDGKHGWESSVMAKWVPNNADYFSFAIKTLAQNSSISRNLEGQYIKNQSFQLNSDFQNRDKTDGVLGGIYHEHTFKNESVLTTFFQYNYCISKINETLNENFNNTHQETNYGEKTARNQYTLSVDFDTQEKSFGDINIGNELEYTLDKNKDVLAIPPVSVDVTRWSNYTYLGYTNSWKKLFYMASIGLEHLGVKVLEHTHTCWRPRISTSFSLQLPRRQSLRLAYNLDNSLPSSDMLFTFDNTLNPMLHLEGNPYLIPEQKHSLSLYYNKDFKNVRATIYALHKQEVNIIEPYIYSNGQIQIQSYKNNGTYKESRIGASTRYGGKDLTLFLAASHEWKNFNGQGVKTSVGINGYVRWDFGNFFIYSRLGWKNRDYTPISTIKYENPIEAHIQIAWQATKQVYVSVGLPYFWGKKSQITTIDQSVYKSWQRDCFRSMSLRPWILISWTLRKNAKEAIPNKMPDL</sequence>
<proteinExistence type="predicted"/>
<dbReference type="AlphaFoldDB" id="A0A9D5WWV3"/>
<dbReference type="SUPFAM" id="SSF56935">
    <property type="entry name" value="Porins"/>
    <property type="match status" value="1"/>
</dbReference>
<organism evidence="2 3">
    <name type="scientific">Prevotella nigrescens</name>
    <dbReference type="NCBI Taxonomy" id="28133"/>
    <lineage>
        <taxon>Bacteria</taxon>
        <taxon>Pseudomonadati</taxon>
        <taxon>Bacteroidota</taxon>
        <taxon>Bacteroidia</taxon>
        <taxon>Bacteroidales</taxon>
        <taxon>Prevotellaceae</taxon>
        <taxon>Prevotella</taxon>
    </lineage>
</organism>
<evidence type="ECO:0000313" key="3">
    <source>
        <dbReference type="Proteomes" id="UP000787419"/>
    </source>
</evidence>
<dbReference type="RefSeq" id="WP_278491099.1">
    <property type="nucleotide sequence ID" value="NZ_CAJZDG010000141.1"/>
</dbReference>
<comment type="caution">
    <text evidence="2">The sequence shown here is derived from an EMBL/GenBank/DDBJ whole genome shotgun (WGS) entry which is preliminary data.</text>
</comment>